<reference evidence="2" key="1">
    <citation type="submission" date="2013-07" db="EMBL/GenBank/DDBJ databases">
        <title>Sub-species coevolution in mutualistic symbiosis.</title>
        <authorList>
            <person name="Murfin K."/>
            <person name="Klassen J."/>
            <person name="Lee M."/>
            <person name="Forst S."/>
            <person name="Stock P."/>
            <person name="Goodrich-Blair H."/>
        </authorList>
    </citation>
    <scope>NUCLEOTIDE SEQUENCE [LARGE SCALE GENOMIC DNA]</scope>
    <source>
        <strain evidence="2">Kraussei Quebec</strain>
    </source>
</reference>
<dbReference type="GO" id="GO:0008610">
    <property type="term" value="P:lipid biosynthetic process"/>
    <property type="evidence" value="ECO:0007669"/>
    <property type="project" value="TreeGrafter"/>
</dbReference>
<dbReference type="HOGENOM" id="CLU_1160742_0_0_6"/>
<dbReference type="Proteomes" id="UP000028500">
    <property type="component" value="Unassembled WGS sequence"/>
</dbReference>
<comment type="caution">
    <text evidence="2">The sequence shown here is derived from an EMBL/GenBank/DDBJ whole genome shotgun (WGS) entry which is preliminary data.</text>
</comment>
<dbReference type="InterPro" id="IPR001242">
    <property type="entry name" value="Condensation_dom"/>
</dbReference>
<dbReference type="Gene3D" id="3.30.559.30">
    <property type="entry name" value="Nonribosomal peptide synthetase, condensation domain"/>
    <property type="match status" value="1"/>
</dbReference>
<accession>A0A077P459</accession>
<dbReference type="PANTHER" id="PTHR11487">
    <property type="entry name" value="THIOESTERASE"/>
    <property type="match status" value="1"/>
</dbReference>
<evidence type="ECO:0000313" key="3">
    <source>
        <dbReference type="Proteomes" id="UP000028500"/>
    </source>
</evidence>
<dbReference type="GO" id="GO:0003824">
    <property type="term" value="F:catalytic activity"/>
    <property type="evidence" value="ECO:0007669"/>
    <property type="project" value="InterPro"/>
</dbReference>
<organism evidence="2 3">
    <name type="scientific">Xenorhabdus bovienii str. kraussei Quebec</name>
    <dbReference type="NCBI Taxonomy" id="1398203"/>
    <lineage>
        <taxon>Bacteria</taxon>
        <taxon>Pseudomonadati</taxon>
        <taxon>Pseudomonadota</taxon>
        <taxon>Gammaproteobacteria</taxon>
        <taxon>Enterobacterales</taxon>
        <taxon>Morganellaceae</taxon>
        <taxon>Xenorhabdus</taxon>
    </lineage>
</organism>
<protein>
    <recommendedName>
        <fullName evidence="1">Condensation domain-containing protein</fullName>
    </recommendedName>
</protein>
<evidence type="ECO:0000259" key="1">
    <source>
        <dbReference type="Pfam" id="PF00668"/>
    </source>
</evidence>
<proteinExistence type="predicted"/>
<dbReference type="OrthoDB" id="8480037at2"/>
<dbReference type="EMBL" id="CBSY010000106">
    <property type="protein sequence ID" value="CDH19210.1"/>
    <property type="molecule type" value="Genomic_DNA"/>
</dbReference>
<dbReference type="AlphaFoldDB" id="A0A077P459"/>
<dbReference type="PANTHER" id="PTHR11487:SF0">
    <property type="entry name" value="S-ACYL FATTY ACID SYNTHASE THIOESTERASE, MEDIUM CHAIN"/>
    <property type="match status" value="1"/>
</dbReference>
<name>A0A077P459_XENBV</name>
<dbReference type="SUPFAM" id="SSF52777">
    <property type="entry name" value="CoA-dependent acyltransferases"/>
    <property type="match status" value="1"/>
</dbReference>
<feature type="domain" description="Condensation" evidence="1">
    <location>
        <begin position="2"/>
        <end position="146"/>
    </location>
</feature>
<keyword evidence="3" id="KW-1185">Reference proteome</keyword>
<evidence type="ECO:0000313" key="2">
    <source>
        <dbReference type="EMBL" id="CDH19210.1"/>
    </source>
</evidence>
<dbReference type="SUPFAM" id="SSF53474">
    <property type="entry name" value="alpha/beta-Hydrolases"/>
    <property type="match status" value="1"/>
</dbReference>
<gene>
    <name evidence="2" type="ORF">XBKQ1_1940004</name>
</gene>
<dbReference type="InterPro" id="IPR029058">
    <property type="entry name" value="AB_hydrolase_fold"/>
</dbReference>
<dbReference type="InterPro" id="IPR012223">
    <property type="entry name" value="TEII"/>
</dbReference>
<sequence length="239" mass="27503">MVIADAMSLQILLDELSEFIRQPELSLTPLNYNFPQYLLEQHLKNANNPEHADYWQQRVAAGLPLAPQLPLAVQPAELNEQKFSHRDWRLEAESWSQLKNIARRQGVTPSMLLAGCFAETLRGWAKEPDFSLNLTIFNRRGEHLELSKLVPIFRADFAAIETYQRRCEQRLNCPVIACIGEADSEVSVSDFRQWCQISNGTFELKMFSGGHFYLNDQRESLFDFLNQCLANKNQPVMNV</sequence>
<dbReference type="Pfam" id="PF00668">
    <property type="entry name" value="Condensation"/>
    <property type="match status" value="1"/>
</dbReference>